<dbReference type="PANTHER" id="PTHR11040:SF140">
    <property type="entry name" value="ZRT (ZRT), IRT- (IRT-) LIKE PROTEIN TRANSPORTER"/>
    <property type="match status" value="1"/>
</dbReference>
<dbReference type="AlphaFoldDB" id="A0A2U1NFL5"/>
<protein>
    <submittedName>
        <fullName evidence="6">Zinc/iron permease</fullName>
    </submittedName>
</protein>
<evidence type="ECO:0000256" key="2">
    <source>
        <dbReference type="ARBA" id="ARBA00022692"/>
    </source>
</evidence>
<proteinExistence type="predicted"/>
<keyword evidence="4 5" id="KW-0472">Membrane</keyword>
<comment type="caution">
    <text evidence="6">The sequence shown here is derived from an EMBL/GenBank/DDBJ whole genome shotgun (WGS) entry which is preliminary data.</text>
</comment>
<evidence type="ECO:0000313" key="7">
    <source>
        <dbReference type="Proteomes" id="UP000245207"/>
    </source>
</evidence>
<dbReference type="PANTHER" id="PTHR11040">
    <property type="entry name" value="ZINC/IRON TRANSPORTER"/>
    <property type="match status" value="1"/>
</dbReference>
<dbReference type="EMBL" id="PKPP01002922">
    <property type="protein sequence ID" value="PWA72304.1"/>
    <property type="molecule type" value="Genomic_DNA"/>
</dbReference>
<feature type="transmembrane region" description="Helical" evidence="5">
    <location>
        <begin position="12"/>
        <end position="32"/>
    </location>
</feature>
<evidence type="ECO:0000313" key="6">
    <source>
        <dbReference type="EMBL" id="PWA72304.1"/>
    </source>
</evidence>
<comment type="subcellular location">
    <subcellularLocation>
        <location evidence="1">Membrane</location>
        <topology evidence="1">Multi-pass membrane protein</topology>
    </subcellularLocation>
</comment>
<dbReference type="OrthoDB" id="1468934at2759"/>
<evidence type="ECO:0000256" key="1">
    <source>
        <dbReference type="ARBA" id="ARBA00004141"/>
    </source>
</evidence>
<feature type="transmembrane region" description="Helical" evidence="5">
    <location>
        <begin position="47"/>
        <end position="67"/>
    </location>
</feature>
<keyword evidence="2 5" id="KW-0812">Transmembrane</keyword>
<feature type="transmembrane region" description="Helical" evidence="5">
    <location>
        <begin position="146"/>
        <end position="165"/>
    </location>
</feature>
<dbReference type="GO" id="GO:0016020">
    <property type="term" value="C:membrane"/>
    <property type="evidence" value="ECO:0007669"/>
    <property type="project" value="UniProtKB-SubCell"/>
</dbReference>
<dbReference type="STRING" id="35608.A0A2U1NFL5"/>
<dbReference type="Pfam" id="PF02535">
    <property type="entry name" value="Zip"/>
    <property type="match status" value="1"/>
</dbReference>
<feature type="transmembrane region" description="Helical" evidence="5">
    <location>
        <begin position="105"/>
        <end position="126"/>
    </location>
</feature>
<accession>A0A2U1NFL5</accession>
<dbReference type="InterPro" id="IPR003689">
    <property type="entry name" value="ZIP"/>
</dbReference>
<evidence type="ECO:0000256" key="5">
    <source>
        <dbReference type="SAM" id="Phobius"/>
    </source>
</evidence>
<name>A0A2U1NFL5_ARTAN</name>
<keyword evidence="7" id="KW-1185">Reference proteome</keyword>
<sequence>MHGKEIICHAGFTILLILVLCFHSVIEGIYIGEATSNAEAWGYIRQIIPYNIFASLAMGITILSLISKRPFLSIAVYAFAFGISNTIGIAIGIAVNVFAHSKGTALDWIYAISTGIACGGLMYVAIHHIICKGFKPQEGSNSDTQFIKFLALLLGVGIIAIVMTWD</sequence>
<gene>
    <name evidence="6" type="ORF">CTI12_AA271630</name>
</gene>
<reference evidence="6 7" key="1">
    <citation type="journal article" date="2018" name="Mol. Plant">
        <title>The genome of Artemisia annua provides insight into the evolution of Asteraceae family and artemisinin biosynthesis.</title>
        <authorList>
            <person name="Shen Q."/>
            <person name="Zhang L."/>
            <person name="Liao Z."/>
            <person name="Wang S."/>
            <person name="Yan T."/>
            <person name="Shi P."/>
            <person name="Liu M."/>
            <person name="Fu X."/>
            <person name="Pan Q."/>
            <person name="Wang Y."/>
            <person name="Lv Z."/>
            <person name="Lu X."/>
            <person name="Zhang F."/>
            <person name="Jiang W."/>
            <person name="Ma Y."/>
            <person name="Chen M."/>
            <person name="Hao X."/>
            <person name="Li L."/>
            <person name="Tang Y."/>
            <person name="Lv G."/>
            <person name="Zhou Y."/>
            <person name="Sun X."/>
            <person name="Brodelius P.E."/>
            <person name="Rose J.K.C."/>
            <person name="Tang K."/>
        </authorList>
    </citation>
    <scope>NUCLEOTIDE SEQUENCE [LARGE SCALE GENOMIC DNA]</scope>
    <source>
        <strain evidence="7">cv. Huhao1</strain>
        <tissue evidence="6">Leaf</tissue>
    </source>
</reference>
<organism evidence="6 7">
    <name type="scientific">Artemisia annua</name>
    <name type="common">Sweet wormwood</name>
    <dbReference type="NCBI Taxonomy" id="35608"/>
    <lineage>
        <taxon>Eukaryota</taxon>
        <taxon>Viridiplantae</taxon>
        <taxon>Streptophyta</taxon>
        <taxon>Embryophyta</taxon>
        <taxon>Tracheophyta</taxon>
        <taxon>Spermatophyta</taxon>
        <taxon>Magnoliopsida</taxon>
        <taxon>eudicotyledons</taxon>
        <taxon>Gunneridae</taxon>
        <taxon>Pentapetalae</taxon>
        <taxon>asterids</taxon>
        <taxon>campanulids</taxon>
        <taxon>Asterales</taxon>
        <taxon>Asteraceae</taxon>
        <taxon>Asteroideae</taxon>
        <taxon>Anthemideae</taxon>
        <taxon>Artemisiinae</taxon>
        <taxon>Artemisia</taxon>
    </lineage>
</organism>
<keyword evidence="3 5" id="KW-1133">Transmembrane helix</keyword>
<evidence type="ECO:0000256" key="3">
    <source>
        <dbReference type="ARBA" id="ARBA00022989"/>
    </source>
</evidence>
<dbReference type="GO" id="GO:0005385">
    <property type="term" value="F:zinc ion transmembrane transporter activity"/>
    <property type="evidence" value="ECO:0007669"/>
    <property type="project" value="TreeGrafter"/>
</dbReference>
<evidence type="ECO:0000256" key="4">
    <source>
        <dbReference type="ARBA" id="ARBA00023136"/>
    </source>
</evidence>
<feature type="transmembrane region" description="Helical" evidence="5">
    <location>
        <begin position="74"/>
        <end position="99"/>
    </location>
</feature>
<dbReference type="Proteomes" id="UP000245207">
    <property type="component" value="Unassembled WGS sequence"/>
</dbReference>